<organism evidence="7 8">
    <name type="scientific">Leptotrombidium deliense</name>
    <dbReference type="NCBI Taxonomy" id="299467"/>
    <lineage>
        <taxon>Eukaryota</taxon>
        <taxon>Metazoa</taxon>
        <taxon>Ecdysozoa</taxon>
        <taxon>Arthropoda</taxon>
        <taxon>Chelicerata</taxon>
        <taxon>Arachnida</taxon>
        <taxon>Acari</taxon>
        <taxon>Acariformes</taxon>
        <taxon>Trombidiformes</taxon>
        <taxon>Prostigmata</taxon>
        <taxon>Anystina</taxon>
        <taxon>Parasitengona</taxon>
        <taxon>Trombiculoidea</taxon>
        <taxon>Trombiculidae</taxon>
        <taxon>Leptotrombidium</taxon>
    </lineage>
</organism>
<keyword evidence="8" id="KW-1185">Reference proteome</keyword>
<evidence type="ECO:0000256" key="4">
    <source>
        <dbReference type="ARBA" id="ARBA00022917"/>
    </source>
</evidence>
<dbReference type="InterPro" id="IPR008925">
    <property type="entry name" value="aa_tRNA-synth_I_cd-bd_sf"/>
</dbReference>
<protein>
    <recommendedName>
        <fullName evidence="6">Aminoacyl-tRNA synthetase class I anticodon-binding domain-containing protein</fullName>
    </recommendedName>
</protein>
<name>A0A443RZ61_9ACAR</name>
<evidence type="ECO:0000313" key="7">
    <source>
        <dbReference type="EMBL" id="RWS20552.1"/>
    </source>
</evidence>
<dbReference type="AlphaFoldDB" id="A0A443RZ61"/>
<accession>A0A443RZ61</accession>
<dbReference type="VEuPathDB" id="VectorBase:LDEU011489"/>
<proteinExistence type="predicted"/>
<evidence type="ECO:0000256" key="3">
    <source>
        <dbReference type="ARBA" id="ARBA00022840"/>
    </source>
</evidence>
<keyword evidence="5" id="KW-0030">Aminoacyl-tRNA synthetase</keyword>
<dbReference type="OrthoDB" id="428822at2759"/>
<dbReference type="Pfam" id="PF19269">
    <property type="entry name" value="Anticodon_2"/>
    <property type="match status" value="1"/>
</dbReference>
<gene>
    <name evidence="7" type="ORF">B4U80_14258</name>
</gene>
<dbReference type="SUPFAM" id="SSF48163">
    <property type="entry name" value="An anticodon-binding domain of class I aminoacyl-tRNA synthetases"/>
    <property type="match status" value="1"/>
</dbReference>
<keyword evidence="1" id="KW-0436">Ligase</keyword>
<evidence type="ECO:0000256" key="2">
    <source>
        <dbReference type="ARBA" id="ARBA00022741"/>
    </source>
</evidence>
<dbReference type="InterPro" id="IPR020751">
    <property type="entry name" value="aa-tRNA-synth_I_codon-bd_sub2"/>
</dbReference>
<dbReference type="GO" id="GO:0006412">
    <property type="term" value="P:translation"/>
    <property type="evidence" value="ECO:0007669"/>
    <property type="project" value="UniProtKB-KW"/>
</dbReference>
<keyword evidence="2" id="KW-0547">Nucleotide-binding</keyword>
<dbReference type="GO" id="GO:0005524">
    <property type="term" value="F:ATP binding"/>
    <property type="evidence" value="ECO:0007669"/>
    <property type="project" value="UniProtKB-KW"/>
</dbReference>
<comment type="caution">
    <text evidence="7">The sequence shown here is derived from an EMBL/GenBank/DDBJ whole genome shotgun (WGS) entry which is preliminary data.</text>
</comment>
<evidence type="ECO:0000259" key="6">
    <source>
        <dbReference type="Pfam" id="PF19269"/>
    </source>
</evidence>
<dbReference type="Gene3D" id="1.10.10.350">
    <property type="match status" value="1"/>
</dbReference>
<dbReference type="Proteomes" id="UP000288716">
    <property type="component" value="Unassembled WGS sequence"/>
</dbReference>
<keyword evidence="3" id="KW-0067">ATP-binding</keyword>
<dbReference type="EMBL" id="NCKV01016894">
    <property type="protein sequence ID" value="RWS20552.1"/>
    <property type="molecule type" value="Genomic_DNA"/>
</dbReference>
<dbReference type="InterPro" id="IPR045462">
    <property type="entry name" value="aa-tRNA-synth_I_cd-bd"/>
</dbReference>
<evidence type="ECO:0000256" key="5">
    <source>
        <dbReference type="ARBA" id="ARBA00023146"/>
    </source>
</evidence>
<dbReference type="GO" id="GO:0000049">
    <property type="term" value="F:tRNA binding"/>
    <property type="evidence" value="ECO:0007669"/>
    <property type="project" value="InterPro"/>
</dbReference>
<feature type="domain" description="Aminoacyl-tRNA synthetase class I anticodon-binding" evidence="6">
    <location>
        <begin position="9"/>
        <end position="67"/>
    </location>
</feature>
<keyword evidence="4" id="KW-0648">Protein biosynthesis</keyword>
<evidence type="ECO:0000256" key="1">
    <source>
        <dbReference type="ARBA" id="ARBA00022598"/>
    </source>
</evidence>
<sequence>MFQMRDHESQQELIPKSMKDYCETNNIAFKKYMQFIRIALTGVKDGPPVAEIITLLGVETSCKRLQNNKLYEAK</sequence>
<dbReference type="GO" id="GO:0004812">
    <property type="term" value="F:aminoacyl-tRNA ligase activity"/>
    <property type="evidence" value="ECO:0007669"/>
    <property type="project" value="UniProtKB-KW"/>
</dbReference>
<reference evidence="7 8" key="1">
    <citation type="journal article" date="2018" name="Gigascience">
        <title>Genomes of trombidid mites reveal novel predicted allergens and laterally-transferred genes associated with secondary metabolism.</title>
        <authorList>
            <person name="Dong X."/>
            <person name="Chaisiri K."/>
            <person name="Xia D."/>
            <person name="Armstrong S.D."/>
            <person name="Fang Y."/>
            <person name="Donnelly M.J."/>
            <person name="Kadowaki T."/>
            <person name="McGarry J.W."/>
            <person name="Darby A.C."/>
            <person name="Makepeace B.L."/>
        </authorList>
    </citation>
    <scope>NUCLEOTIDE SEQUENCE [LARGE SCALE GENOMIC DNA]</scope>
    <source>
        <strain evidence="7">UoL-UT</strain>
    </source>
</reference>
<evidence type="ECO:0000313" key="8">
    <source>
        <dbReference type="Proteomes" id="UP000288716"/>
    </source>
</evidence>